<dbReference type="RefSeq" id="WP_136078414.1">
    <property type="nucleotide sequence ID" value="NZ_CAAHFG010000001.1"/>
</dbReference>
<dbReference type="GO" id="GO:0015293">
    <property type="term" value="F:symporter activity"/>
    <property type="evidence" value="ECO:0007669"/>
    <property type="project" value="InterPro"/>
</dbReference>
<evidence type="ECO:0000256" key="2">
    <source>
        <dbReference type="SAM" id="Phobius"/>
    </source>
</evidence>
<feature type="transmembrane region" description="Helical" evidence="2">
    <location>
        <begin position="127"/>
        <end position="149"/>
    </location>
</feature>
<sequence>MSKKTQAIELSEKTKAEDKVPLFQKIAYSMGVVSDHYANVCLAWIFLTPFFVDFLGLGATVVGLALGAARCWDAFTDPLVGRISDRTRSRYGRRKPFIFVGAILTGMMFPLIWLVPEGWSTTAITAYLFVALMIFFSVYSIFSVPYEALGSELTADYSERSWIFIVRKYVQEIFNLGIVWVFPLAAWLGKRVGGEVNGVRAISWVIGGIIIVAGILPAIFNKERYKDIAVQEGTGSFKEGLGALVRNKPLLIVIGVIATYLFAIMATANLSYFVNVYYIYGGDVQKGANLGGIDGTLRLGFALGAAWVIGLIGNKVDKHKIMIFSCATLLVAFIGMFFTTIPGKPWLALSMKPLVAIGECGFWVLILSMRADVCDWDEYNTGSRSEGMIAAITNWCNKIAMTLAIVISGWNLEHVVKFDSKLDEGTKAAVMAKAEASYAELTEAQKVEAGNGTEITLDAYTDGMERQAVMDNLEPGTMRRLRIFYSLPQAGALVLCLFMLGRYPLTKRKMEEIRKELESRRGTTSAT</sequence>
<feature type="transmembrane region" description="Helical" evidence="2">
    <location>
        <begin position="250"/>
        <end position="275"/>
    </location>
</feature>
<gene>
    <name evidence="3" type="primary">yicJ_1</name>
    <name evidence="3" type="ORF">PDESU_01332</name>
</gene>
<dbReference type="Proteomes" id="UP000366872">
    <property type="component" value="Unassembled WGS sequence"/>
</dbReference>
<dbReference type="Pfam" id="PF13347">
    <property type="entry name" value="MFS_2"/>
    <property type="match status" value="1"/>
</dbReference>
<evidence type="ECO:0000256" key="1">
    <source>
        <dbReference type="ARBA" id="ARBA00009617"/>
    </source>
</evidence>
<organism evidence="3 4">
    <name type="scientific">Pontiella desulfatans</name>
    <dbReference type="NCBI Taxonomy" id="2750659"/>
    <lineage>
        <taxon>Bacteria</taxon>
        <taxon>Pseudomonadati</taxon>
        <taxon>Kiritimatiellota</taxon>
        <taxon>Kiritimatiellia</taxon>
        <taxon>Kiritimatiellales</taxon>
        <taxon>Pontiellaceae</taxon>
        <taxon>Pontiella</taxon>
    </lineage>
</organism>
<dbReference type="AlphaFoldDB" id="A0A6C2TYG6"/>
<feature type="transmembrane region" description="Helical" evidence="2">
    <location>
        <begin position="42"/>
        <end position="66"/>
    </location>
</feature>
<dbReference type="PANTHER" id="PTHR11328:SF24">
    <property type="entry name" value="MAJOR FACILITATOR SUPERFAMILY (MFS) PROFILE DOMAIN-CONTAINING PROTEIN"/>
    <property type="match status" value="1"/>
</dbReference>
<feature type="transmembrane region" description="Helical" evidence="2">
    <location>
        <begin position="201"/>
        <end position="220"/>
    </location>
</feature>
<keyword evidence="2" id="KW-0812">Transmembrane</keyword>
<keyword evidence="4" id="KW-1185">Reference proteome</keyword>
<dbReference type="PANTHER" id="PTHR11328">
    <property type="entry name" value="MAJOR FACILITATOR SUPERFAMILY DOMAIN-CONTAINING PROTEIN"/>
    <property type="match status" value="1"/>
</dbReference>
<proteinExistence type="inferred from homology"/>
<feature type="transmembrane region" description="Helical" evidence="2">
    <location>
        <begin position="321"/>
        <end position="341"/>
    </location>
</feature>
<dbReference type="GO" id="GO:0005886">
    <property type="term" value="C:plasma membrane"/>
    <property type="evidence" value="ECO:0007669"/>
    <property type="project" value="TreeGrafter"/>
</dbReference>
<comment type="similarity">
    <text evidence="1">Belongs to the sodium:galactoside symporter (TC 2.A.2) family.</text>
</comment>
<feature type="transmembrane region" description="Helical" evidence="2">
    <location>
        <begin position="96"/>
        <end position="115"/>
    </location>
</feature>
<evidence type="ECO:0000313" key="3">
    <source>
        <dbReference type="EMBL" id="VGO12778.1"/>
    </source>
</evidence>
<reference evidence="3 4" key="1">
    <citation type="submission" date="2019-04" db="EMBL/GenBank/DDBJ databases">
        <authorList>
            <person name="Van Vliet M D."/>
        </authorList>
    </citation>
    <scope>NUCLEOTIDE SEQUENCE [LARGE SCALE GENOMIC DNA]</scope>
    <source>
        <strain evidence="3 4">F1</strain>
    </source>
</reference>
<dbReference type="EMBL" id="CAAHFG010000001">
    <property type="protein sequence ID" value="VGO12778.1"/>
    <property type="molecule type" value="Genomic_DNA"/>
</dbReference>
<name>A0A6C2TYG6_PONDE</name>
<feature type="transmembrane region" description="Helical" evidence="2">
    <location>
        <begin position="295"/>
        <end position="314"/>
    </location>
</feature>
<dbReference type="Gene3D" id="1.20.1250.20">
    <property type="entry name" value="MFS general substrate transporter like domains"/>
    <property type="match status" value="2"/>
</dbReference>
<keyword evidence="2" id="KW-1133">Transmembrane helix</keyword>
<accession>A0A6C2TYG6</accession>
<feature type="transmembrane region" description="Helical" evidence="2">
    <location>
        <begin position="169"/>
        <end position="189"/>
    </location>
</feature>
<dbReference type="InterPro" id="IPR039672">
    <property type="entry name" value="MFS_2"/>
</dbReference>
<dbReference type="GO" id="GO:0008643">
    <property type="term" value="P:carbohydrate transport"/>
    <property type="evidence" value="ECO:0007669"/>
    <property type="project" value="InterPro"/>
</dbReference>
<feature type="transmembrane region" description="Helical" evidence="2">
    <location>
        <begin position="483"/>
        <end position="505"/>
    </location>
</feature>
<dbReference type="InterPro" id="IPR036259">
    <property type="entry name" value="MFS_trans_sf"/>
</dbReference>
<evidence type="ECO:0000313" key="4">
    <source>
        <dbReference type="Proteomes" id="UP000366872"/>
    </source>
</evidence>
<dbReference type="SUPFAM" id="SSF103473">
    <property type="entry name" value="MFS general substrate transporter"/>
    <property type="match status" value="1"/>
</dbReference>
<keyword evidence="2" id="KW-0472">Membrane</keyword>
<protein>
    <submittedName>
        <fullName evidence="3">Inner membrane symporter YicJ</fullName>
    </submittedName>
</protein>